<dbReference type="PANTHER" id="PTHR46740">
    <property type="entry name" value="PROTEIN DYAD"/>
    <property type="match status" value="1"/>
</dbReference>
<dbReference type="PANTHER" id="PTHR46740:SF2">
    <property type="entry name" value="PROTEIN DYAD"/>
    <property type="match status" value="1"/>
</dbReference>
<dbReference type="Pfam" id="PF25874">
    <property type="entry name" value="WHD_plant_repro"/>
    <property type="match status" value="1"/>
</dbReference>
<gene>
    <name evidence="4" type="primary">SWI1</name>
</gene>
<evidence type="ECO:0000313" key="4">
    <source>
        <dbReference type="EMBL" id="ANC48865.1"/>
    </source>
</evidence>
<accession>A0A2Z1P4C1</accession>
<evidence type="ECO:0000259" key="3">
    <source>
        <dbReference type="Pfam" id="PF25874"/>
    </source>
</evidence>
<dbReference type="GO" id="GO:0051177">
    <property type="term" value="P:meiotic sister chromatid cohesion"/>
    <property type="evidence" value="ECO:0007669"/>
    <property type="project" value="InterPro"/>
</dbReference>
<organism evidence="4">
    <name type="scientific">Boechera holboellii</name>
    <name type="common">Holboell's rockcress</name>
    <name type="synonym">Arabis holboellii</name>
    <dbReference type="NCBI Taxonomy" id="93890"/>
    <lineage>
        <taxon>Eukaryota</taxon>
        <taxon>Viridiplantae</taxon>
        <taxon>Streptophyta</taxon>
        <taxon>Embryophyta</taxon>
        <taxon>Tracheophyta</taxon>
        <taxon>Spermatophyta</taxon>
        <taxon>Magnoliopsida</taxon>
        <taxon>eudicotyledons</taxon>
        <taxon>Gunneridae</taxon>
        <taxon>Pentapetalae</taxon>
        <taxon>rosids</taxon>
        <taxon>malvids</taxon>
        <taxon>Brassicales</taxon>
        <taxon>Brassicaceae</taxon>
        <taxon>Boechereae</taxon>
        <taxon>Boechera</taxon>
    </lineage>
</organism>
<protein>
    <submittedName>
        <fullName evidence="4">SWITCH1</fullName>
    </submittedName>
</protein>
<feature type="compositionally biased region" description="Acidic residues" evidence="2">
    <location>
        <begin position="218"/>
        <end position="232"/>
    </location>
</feature>
<dbReference type="InterPro" id="IPR044221">
    <property type="entry name" value="DYAD/AMEIOTIC1"/>
</dbReference>
<sequence>MFVKRNPIREISAGKNSSPSSSTVNVAVAHIRVGSYYEIDSSILPQRSPENLKSIRVVMVSKITASDVSLRYPSMYSLRSHFDCSRMNRNKPLKKRSGGGLLPLFDESHVMVSELAGDLLYRRIAPHEVSMNRNSWSFWVSSASSRRNKMISQPAYNTRLCRAASPEGKCWSELRSGEMIKWGRRLRVQYKSRHIDCKKNTEGKESSGVKEGGVCKEEIEEEDDDDDDGNETEETKQIANEMTDGNRKRKLIESSTERLAQRAKVYDQKKENQIVVYKRRAEKKFIDRWSVDRYKLAERNMLKVMKEKNAVFGNSILRSQLRSEARKLIGDTGLLDHMLKHMAGKVAPGGQDRFMRKHNADGAMEYWLESSDLIHIRKEAGVEDPYWTPPPGWKLGDNPTQDPVCAGEIREIREELASLKRELEKLASKKEEEELVIVTTPNSCVTSQNVDNDNLTTPAKEIYADLLKKKYKIEDQLVIIGETLCTMEEDMGWLKKTVDENFPRKPDSSATPLVLEDSPTMETLEGEVKEVNKGNQITESPQNREKCKKHDQQERSPLSLISNTGFRICRPVGIFAWPKLPALAAATDTVLSNSNAKELASSPSHGPIYPSLCPVKPLAAKPPLGLPFPFTDTPEEAPTNLFNI</sequence>
<feature type="region of interest" description="Disordered" evidence="2">
    <location>
        <begin position="200"/>
        <end position="242"/>
    </location>
</feature>
<proteinExistence type="predicted"/>
<feature type="domain" description="PTC1-like winged helix-turn-helix" evidence="3">
    <location>
        <begin position="288"/>
        <end position="370"/>
    </location>
</feature>
<feature type="compositionally biased region" description="Basic and acidic residues" evidence="2">
    <location>
        <begin position="200"/>
        <end position="217"/>
    </location>
</feature>
<name>A0A2Z1P4C1_BOEHO</name>
<evidence type="ECO:0000256" key="1">
    <source>
        <dbReference type="SAM" id="Coils"/>
    </source>
</evidence>
<evidence type="ECO:0000256" key="2">
    <source>
        <dbReference type="SAM" id="MobiDB-lite"/>
    </source>
</evidence>
<dbReference type="EMBL" id="KU221050">
    <property type="protein sequence ID" value="ANC48865.1"/>
    <property type="molecule type" value="Genomic_DNA"/>
</dbReference>
<dbReference type="GO" id="GO:0007131">
    <property type="term" value="P:reciprocal meiotic recombination"/>
    <property type="evidence" value="ECO:0007669"/>
    <property type="project" value="InterPro"/>
</dbReference>
<feature type="compositionally biased region" description="Basic and acidic residues" evidence="2">
    <location>
        <begin position="542"/>
        <end position="554"/>
    </location>
</feature>
<dbReference type="InterPro" id="IPR059080">
    <property type="entry name" value="WHD_PTC1"/>
</dbReference>
<feature type="region of interest" description="Disordered" evidence="2">
    <location>
        <begin position="535"/>
        <end position="555"/>
    </location>
</feature>
<keyword evidence="1" id="KW-0175">Coiled coil</keyword>
<feature type="coiled-coil region" evidence="1">
    <location>
        <begin position="409"/>
        <end position="436"/>
    </location>
</feature>
<dbReference type="AlphaFoldDB" id="A0A2Z1P4C1"/>
<feature type="region of interest" description="Disordered" evidence="2">
    <location>
        <begin position="1"/>
        <end position="20"/>
    </location>
</feature>
<reference evidence="4" key="1">
    <citation type="journal article" date="2016" name="Comput. Biol. Chem.">
        <title>Genome-wide identification and expression analysis of SWI1 genes in Boechera species.</title>
        <authorList>
            <person name="Sezer F."/>
            <person name="Yuzbasioglu G."/>
            <person name="Ozbilen A."/>
            <person name="Taskin K.M."/>
        </authorList>
    </citation>
    <scope>NUCLEOTIDE SEQUENCE</scope>
</reference>